<organism evidence="1 2">
    <name type="scientific">Cystobacter fuscus (strain ATCC 25194 / DSM 2262 / NBRC 100088 / M29)</name>
    <dbReference type="NCBI Taxonomy" id="1242864"/>
    <lineage>
        <taxon>Bacteria</taxon>
        <taxon>Pseudomonadati</taxon>
        <taxon>Myxococcota</taxon>
        <taxon>Myxococcia</taxon>
        <taxon>Myxococcales</taxon>
        <taxon>Cystobacterineae</taxon>
        <taxon>Archangiaceae</taxon>
        <taxon>Cystobacter</taxon>
    </lineage>
</organism>
<accession>S9NYW9</accession>
<dbReference type="EMBL" id="ANAH02000073">
    <property type="protein sequence ID" value="EPX55212.1"/>
    <property type="molecule type" value="Genomic_DNA"/>
</dbReference>
<keyword evidence="2" id="KW-1185">Reference proteome</keyword>
<evidence type="ECO:0000313" key="1">
    <source>
        <dbReference type="EMBL" id="EPX55212.1"/>
    </source>
</evidence>
<reference evidence="1" key="1">
    <citation type="submission" date="2013-05" db="EMBL/GenBank/DDBJ databases">
        <title>Genome assembly of Cystobacter fuscus DSM 2262.</title>
        <authorList>
            <person name="Sharma G."/>
            <person name="Khatri I."/>
            <person name="Kaur C."/>
            <person name="Mayilraj S."/>
            <person name="Subramanian S."/>
        </authorList>
    </citation>
    <scope>NUCLEOTIDE SEQUENCE [LARGE SCALE GENOMIC DNA]</scope>
    <source>
        <strain evidence="1">DSM 2262</strain>
    </source>
</reference>
<proteinExistence type="predicted"/>
<gene>
    <name evidence="1" type="ORF">D187_009419</name>
</gene>
<evidence type="ECO:0000313" key="2">
    <source>
        <dbReference type="Proteomes" id="UP000011682"/>
    </source>
</evidence>
<comment type="caution">
    <text evidence="1">The sequence shown here is derived from an EMBL/GenBank/DDBJ whole genome shotgun (WGS) entry which is preliminary data.</text>
</comment>
<sequence length="40" mass="4565">MDGPALKEVAIRVLREEKALYPERFEGFHLTRFDGTSITA</sequence>
<dbReference type="Proteomes" id="UP000011682">
    <property type="component" value="Unassembled WGS sequence"/>
</dbReference>
<name>S9NYW9_CYSF2</name>
<dbReference type="AlphaFoldDB" id="S9NYW9"/>
<protein>
    <submittedName>
        <fullName evidence="1">Uncharacterized protein</fullName>
    </submittedName>
</protein>